<reference evidence="1" key="1">
    <citation type="journal article" date="2014" name="Front. Microbiol.">
        <title>High frequency of phylogenetically diverse reductive dehalogenase-homologous genes in deep subseafloor sedimentary metagenomes.</title>
        <authorList>
            <person name="Kawai M."/>
            <person name="Futagami T."/>
            <person name="Toyoda A."/>
            <person name="Takaki Y."/>
            <person name="Nishi S."/>
            <person name="Hori S."/>
            <person name="Arai W."/>
            <person name="Tsubouchi T."/>
            <person name="Morono Y."/>
            <person name="Uchiyama I."/>
            <person name="Ito T."/>
            <person name="Fujiyama A."/>
            <person name="Inagaki F."/>
            <person name="Takami H."/>
        </authorList>
    </citation>
    <scope>NUCLEOTIDE SEQUENCE</scope>
    <source>
        <strain evidence="1">Expedition CK06-06</strain>
    </source>
</reference>
<sequence length="55" mass="6671">DVACRWAMRYDEQYRRDYGATQAKIGEWSVKFDEEWLNEIRKRLQLGNWYIAGIA</sequence>
<comment type="caution">
    <text evidence="1">The sequence shown here is derived from an EMBL/GenBank/DDBJ whole genome shotgun (WGS) entry which is preliminary data.</text>
</comment>
<dbReference type="EMBL" id="BARV01029665">
    <property type="protein sequence ID" value="GAI33296.1"/>
    <property type="molecule type" value="Genomic_DNA"/>
</dbReference>
<accession>X1NSU7</accession>
<name>X1NSU7_9ZZZZ</name>
<protein>
    <submittedName>
        <fullName evidence="1">Uncharacterized protein</fullName>
    </submittedName>
</protein>
<gene>
    <name evidence="1" type="ORF">S06H3_47247</name>
</gene>
<proteinExistence type="predicted"/>
<evidence type="ECO:0000313" key="1">
    <source>
        <dbReference type="EMBL" id="GAI33296.1"/>
    </source>
</evidence>
<feature type="non-terminal residue" evidence="1">
    <location>
        <position position="1"/>
    </location>
</feature>
<organism evidence="1">
    <name type="scientific">marine sediment metagenome</name>
    <dbReference type="NCBI Taxonomy" id="412755"/>
    <lineage>
        <taxon>unclassified sequences</taxon>
        <taxon>metagenomes</taxon>
        <taxon>ecological metagenomes</taxon>
    </lineage>
</organism>
<dbReference type="AlphaFoldDB" id="X1NSU7"/>